<evidence type="ECO:0000256" key="5">
    <source>
        <dbReference type="ARBA" id="ARBA00022729"/>
    </source>
</evidence>
<comment type="caution">
    <text evidence="14">The sequence shown here is derived from an EMBL/GenBank/DDBJ whole genome shotgun (WGS) entry which is preliminary data.</text>
</comment>
<dbReference type="EMBL" id="JAYMYR010000002">
    <property type="protein sequence ID" value="KAK7377311.1"/>
    <property type="molecule type" value="Genomic_DNA"/>
</dbReference>
<dbReference type="GO" id="GO:0005886">
    <property type="term" value="C:plasma membrane"/>
    <property type="evidence" value="ECO:0007669"/>
    <property type="project" value="UniProtKB-SubCell"/>
</dbReference>
<feature type="compositionally biased region" description="Low complexity" evidence="11">
    <location>
        <begin position="183"/>
        <end position="238"/>
    </location>
</feature>
<dbReference type="GO" id="GO:0098552">
    <property type="term" value="C:side of membrane"/>
    <property type="evidence" value="ECO:0007669"/>
    <property type="project" value="UniProtKB-KW"/>
</dbReference>
<feature type="signal peptide" evidence="12">
    <location>
        <begin position="1"/>
        <end position="23"/>
    </location>
</feature>
<evidence type="ECO:0000256" key="12">
    <source>
        <dbReference type="SAM" id="SignalP"/>
    </source>
</evidence>
<accession>A0AAN9NQG4</accession>
<proteinExistence type="inferred from homology"/>
<feature type="domain" description="FAS1" evidence="13">
    <location>
        <begin position="23"/>
        <end position="152"/>
    </location>
</feature>
<keyword evidence="7" id="KW-0472">Membrane</keyword>
<comment type="function">
    <text evidence="10">May be a cell surface adhesion protein.</text>
</comment>
<feature type="compositionally biased region" description="Polar residues" evidence="11">
    <location>
        <begin position="173"/>
        <end position="182"/>
    </location>
</feature>
<evidence type="ECO:0000256" key="11">
    <source>
        <dbReference type="SAM" id="MobiDB-lite"/>
    </source>
</evidence>
<keyword evidence="3" id="KW-1003">Cell membrane</keyword>
<evidence type="ECO:0000256" key="6">
    <source>
        <dbReference type="ARBA" id="ARBA00022974"/>
    </source>
</evidence>
<reference evidence="14 15" key="1">
    <citation type="submission" date="2024-01" db="EMBL/GenBank/DDBJ databases">
        <title>The genomes of 5 underutilized Papilionoideae crops provide insights into root nodulation and disease resistanc.</title>
        <authorList>
            <person name="Jiang F."/>
        </authorList>
    </citation>
    <scope>NUCLEOTIDE SEQUENCE [LARGE SCALE GENOMIC DNA]</scope>
    <source>
        <strain evidence="14">JINMINGXINNONG_FW02</strain>
        <tissue evidence="14">Leaves</tissue>
    </source>
</reference>
<gene>
    <name evidence="14" type="ORF">VNO80_02734</name>
</gene>
<dbReference type="PANTHER" id="PTHR32382">
    <property type="entry name" value="FASCICLIN-LIKE ARABINOGALACTAN PROTEIN"/>
    <property type="match status" value="1"/>
</dbReference>
<dbReference type="Pfam" id="PF02469">
    <property type="entry name" value="Fasciclin"/>
    <property type="match status" value="1"/>
</dbReference>
<comment type="subcellular location">
    <subcellularLocation>
        <location evidence="1">Cell membrane</location>
        <topology evidence="1">Lipid-anchor</topology>
        <topology evidence="1">GPI-anchor</topology>
    </subcellularLocation>
</comment>
<comment type="similarity">
    <text evidence="2">Belongs to the fasciclin-like AGP family.</text>
</comment>
<evidence type="ECO:0000256" key="8">
    <source>
        <dbReference type="ARBA" id="ARBA00023180"/>
    </source>
</evidence>
<dbReference type="FunFam" id="2.30.180.10:FF:000015">
    <property type="entry name" value="Fasciclin-like arabinogalactan protein 3"/>
    <property type="match status" value="1"/>
</dbReference>
<keyword evidence="5 12" id="KW-0732">Signal</keyword>
<evidence type="ECO:0000256" key="4">
    <source>
        <dbReference type="ARBA" id="ARBA00022622"/>
    </source>
</evidence>
<keyword evidence="4" id="KW-0336">GPI-anchor</keyword>
<evidence type="ECO:0000256" key="3">
    <source>
        <dbReference type="ARBA" id="ARBA00022475"/>
    </source>
</evidence>
<dbReference type="InterPro" id="IPR000782">
    <property type="entry name" value="FAS1_domain"/>
</dbReference>
<dbReference type="PANTHER" id="PTHR32382:SF6">
    <property type="entry name" value="FASCICLIN-LIKE ARABINOGALACTAN PROTEIN 14"/>
    <property type="match status" value="1"/>
</dbReference>
<organism evidence="14 15">
    <name type="scientific">Phaseolus coccineus</name>
    <name type="common">Scarlet runner bean</name>
    <name type="synonym">Phaseolus multiflorus</name>
    <dbReference type="NCBI Taxonomy" id="3886"/>
    <lineage>
        <taxon>Eukaryota</taxon>
        <taxon>Viridiplantae</taxon>
        <taxon>Streptophyta</taxon>
        <taxon>Embryophyta</taxon>
        <taxon>Tracheophyta</taxon>
        <taxon>Spermatophyta</taxon>
        <taxon>Magnoliopsida</taxon>
        <taxon>eudicotyledons</taxon>
        <taxon>Gunneridae</taxon>
        <taxon>Pentapetalae</taxon>
        <taxon>rosids</taxon>
        <taxon>fabids</taxon>
        <taxon>Fabales</taxon>
        <taxon>Fabaceae</taxon>
        <taxon>Papilionoideae</taxon>
        <taxon>50 kb inversion clade</taxon>
        <taxon>NPAAA clade</taxon>
        <taxon>indigoferoid/millettioid clade</taxon>
        <taxon>Phaseoleae</taxon>
        <taxon>Phaseolus</taxon>
    </lineage>
</organism>
<feature type="chain" id="PRO_5042958674" description="FAS1 domain-containing protein" evidence="12">
    <location>
        <begin position="24"/>
        <end position="292"/>
    </location>
</feature>
<keyword evidence="6" id="KW-0654">Proteoglycan</keyword>
<dbReference type="Gene3D" id="2.30.180.10">
    <property type="entry name" value="FAS1 domain"/>
    <property type="match status" value="1"/>
</dbReference>
<evidence type="ECO:0000313" key="15">
    <source>
        <dbReference type="Proteomes" id="UP001374584"/>
    </source>
</evidence>
<dbReference type="AlphaFoldDB" id="A0AAN9NQG4"/>
<evidence type="ECO:0000256" key="10">
    <source>
        <dbReference type="ARBA" id="ARBA00024686"/>
    </source>
</evidence>
<evidence type="ECO:0000313" key="14">
    <source>
        <dbReference type="EMBL" id="KAK7377311.1"/>
    </source>
</evidence>
<keyword evidence="15" id="KW-1185">Reference proteome</keyword>
<feature type="compositionally biased region" description="Low complexity" evidence="11">
    <location>
        <begin position="247"/>
        <end position="273"/>
    </location>
</feature>
<evidence type="ECO:0000256" key="9">
    <source>
        <dbReference type="ARBA" id="ARBA00023288"/>
    </source>
</evidence>
<dbReference type="Proteomes" id="UP001374584">
    <property type="component" value="Unassembled WGS sequence"/>
</dbReference>
<dbReference type="PROSITE" id="PS50213">
    <property type="entry name" value="FAS1"/>
    <property type="match status" value="1"/>
</dbReference>
<dbReference type="InterPro" id="IPR036378">
    <property type="entry name" value="FAS1_dom_sf"/>
</dbReference>
<name>A0AAN9NQG4_PHACN</name>
<dbReference type="InterPro" id="IPR033254">
    <property type="entry name" value="Plant_FLA"/>
</dbReference>
<sequence>MTFKSSSLLCIAFLLAFSSAVCGFDITKMLEKEPDLSSFNKYITEAKLADQINSRNTITVLAVNNDAISSIAGKSPEVIKAIISTHVILDYYDEKKLVEAQASTPQLTTLYQSSGNAVKEQGFVKVSLIGEGEIAFSSVGSSDYSELVKPIASEPYNISILQVTKPIIPPGIDSQTAQSPQQAKASPPTSSKSAKAPAPSKSANAPAPSKSAKSPSPANTSEAPAPSDTAAAPSPSETVAESPLDNADAPATAAEGPAAADDGDATSGSSSSSTVKMGLVAVMAFASLFVVS</sequence>
<evidence type="ECO:0000259" key="13">
    <source>
        <dbReference type="PROSITE" id="PS50213"/>
    </source>
</evidence>
<evidence type="ECO:0000256" key="1">
    <source>
        <dbReference type="ARBA" id="ARBA00004609"/>
    </source>
</evidence>
<keyword evidence="8" id="KW-0325">Glycoprotein</keyword>
<evidence type="ECO:0000256" key="2">
    <source>
        <dbReference type="ARBA" id="ARBA00007843"/>
    </source>
</evidence>
<feature type="region of interest" description="Disordered" evidence="11">
    <location>
        <begin position="171"/>
        <end position="273"/>
    </location>
</feature>
<keyword evidence="9" id="KW-0449">Lipoprotein</keyword>
<dbReference type="SUPFAM" id="SSF82153">
    <property type="entry name" value="FAS1 domain"/>
    <property type="match status" value="1"/>
</dbReference>
<protein>
    <recommendedName>
        <fullName evidence="13">FAS1 domain-containing protein</fullName>
    </recommendedName>
</protein>
<evidence type="ECO:0000256" key="7">
    <source>
        <dbReference type="ARBA" id="ARBA00023136"/>
    </source>
</evidence>